<accession>A0A0H2R919</accession>
<reference evidence="1 2" key="1">
    <citation type="submission" date="2015-04" db="EMBL/GenBank/DDBJ databases">
        <title>Complete genome sequence of Schizopora paradoxa KUC8140, a cosmopolitan wood degrader in East Asia.</title>
        <authorList>
            <consortium name="DOE Joint Genome Institute"/>
            <person name="Min B."/>
            <person name="Park H."/>
            <person name="Jang Y."/>
            <person name="Kim J.-J."/>
            <person name="Kim K.H."/>
            <person name="Pangilinan J."/>
            <person name="Lipzen A."/>
            <person name="Riley R."/>
            <person name="Grigoriev I.V."/>
            <person name="Spatafora J.W."/>
            <person name="Choi I.-G."/>
        </authorList>
    </citation>
    <scope>NUCLEOTIDE SEQUENCE [LARGE SCALE GENOMIC DNA]</scope>
    <source>
        <strain evidence="1 2">KUC8140</strain>
    </source>
</reference>
<sequence>MSKILISSVFSMGCPGTIASASRQEPADDVCGAFFLNVICHIADFYNAFSRTFEDRRSIIRLRRCVPPASPSL</sequence>
<dbReference type="InParanoid" id="A0A0H2R919"/>
<name>A0A0H2R919_9AGAM</name>
<gene>
    <name evidence="1" type="ORF">SCHPADRAFT_612396</name>
</gene>
<dbReference type="Proteomes" id="UP000053477">
    <property type="component" value="Unassembled WGS sequence"/>
</dbReference>
<evidence type="ECO:0000313" key="1">
    <source>
        <dbReference type="EMBL" id="KLO08345.1"/>
    </source>
</evidence>
<keyword evidence="2" id="KW-1185">Reference proteome</keyword>
<dbReference type="EMBL" id="KQ086095">
    <property type="protein sequence ID" value="KLO08345.1"/>
    <property type="molecule type" value="Genomic_DNA"/>
</dbReference>
<dbReference type="AlphaFoldDB" id="A0A0H2R919"/>
<protein>
    <submittedName>
        <fullName evidence="1">Uncharacterized protein</fullName>
    </submittedName>
</protein>
<organism evidence="1 2">
    <name type="scientific">Schizopora paradoxa</name>
    <dbReference type="NCBI Taxonomy" id="27342"/>
    <lineage>
        <taxon>Eukaryota</taxon>
        <taxon>Fungi</taxon>
        <taxon>Dikarya</taxon>
        <taxon>Basidiomycota</taxon>
        <taxon>Agaricomycotina</taxon>
        <taxon>Agaricomycetes</taxon>
        <taxon>Hymenochaetales</taxon>
        <taxon>Schizoporaceae</taxon>
        <taxon>Schizopora</taxon>
    </lineage>
</organism>
<evidence type="ECO:0000313" key="2">
    <source>
        <dbReference type="Proteomes" id="UP000053477"/>
    </source>
</evidence>
<proteinExistence type="predicted"/>